<reference evidence="4 5" key="1">
    <citation type="submission" date="2024-06" db="EMBL/GenBank/DDBJ databases">
        <authorList>
            <person name="Kraege A."/>
            <person name="Thomma B."/>
        </authorList>
    </citation>
    <scope>NUCLEOTIDE SEQUENCE [LARGE SCALE GENOMIC DNA]</scope>
</reference>
<organism evidence="4 5">
    <name type="scientific">Coccomyxa viridis</name>
    <dbReference type="NCBI Taxonomy" id="1274662"/>
    <lineage>
        <taxon>Eukaryota</taxon>
        <taxon>Viridiplantae</taxon>
        <taxon>Chlorophyta</taxon>
        <taxon>core chlorophytes</taxon>
        <taxon>Trebouxiophyceae</taxon>
        <taxon>Trebouxiophyceae incertae sedis</taxon>
        <taxon>Coccomyxaceae</taxon>
        <taxon>Coccomyxa</taxon>
    </lineage>
</organism>
<feature type="region of interest" description="Disordered" evidence="2">
    <location>
        <begin position="1"/>
        <end position="31"/>
    </location>
</feature>
<dbReference type="InterPro" id="IPR036514">
    <property type="entry name" value="SGNH_hydro_sf"/>
</dbReference>
<name>A0ABP1G014_9CHLO</name>
<gene>
    <name evidence="4" type="primary">g7340</name>
    <name evidence="4" type="ORF">VP750_LOCUS6283</name>
</gene>
<accession>A0ABP1G014</accession>
<dbReference type="SUPFAM" id="SSF52266">
    <property type="entry name" value="SGNH hydrolase"/>
    <property type="match status" value="1"/>
</dbReference>
<sequence length="268" mass="29472">MAGRGGVHKAPDGGKVWDGKQPDLKSPGDEVQCWDASGKWRPAEEPLHAGIDVGKVCGVGPGLVFAEALLKSQFCGRPFGLVPCAIGASGIDEWLPGTQNFERMIQRTAAAMASLSKDAIVDGLLWYQGESDADSPEKVQSYVDKLCKVFDAFRDKFGDHVPIIQVAITCTNTEKAPYWHAINKIQLEQTNHRFFEVSTVDANGLALQADGIHLTTKAQCWLGRALAQEFKKMFVEQINIARELDSYMDHGEYVYRCNGEIVPKPYGI</sequence>
<keyword evidence="5" id="KW-1185">Reference proteome</keyword>
<protein>
    <submittedName>
        <fullName evidence="4">G7340 protein</fullName>
    </submittedName>
</protein>
<evidence type="ECO:0000313" key="4">
    <source>
        <dbReference type="EMBL" id="CAL5224624.1"/>
    </source>
</evidence>
<evidence type="ECO:0000313" key="5">
    <source>
        <dbReference type="Proteomes" id="UP001497392"/>
    </source>
</evidence>
<dbReference type="InterPro" id="IPR005181">
    <property type="entry name" value="SASA"/>
</dbReference>
<comment type="caution">
    <text evidence="4">The sequence shown here is derived from an EMBL/GenBank/DDBJ whole genome shotgun (WGS) entry which is preliminary data.</text>
</comment>
<feature type="compositionally biased region" description="Basic and acidic residues" evidence="2">
    <location>
        <begin position="9"/>
        <end position="28"/>
    </location>
</feature>
<keyword evidence="1" id="KW-0378">Hydrolase</keyword>
<dbReference type="PANTHER" id="PTHR31988">
    <property type="entry name" value="ESTERASE, PUTATIVE (DUF303)-RELATED"/>
    <property type="match status" value="1"/>
</dbReference>
<evidence type="ECO:0000259" key="3">
    <source>
        <dbReference type="Pfam" id="PF03629"/>
    </source>
</evidence>
<dbReference type="Gene3D" id="3.40.50.1110">
    <property type="entry name" value="SGNH hydrolase"/>
    <property type="match status" value="1"/>
</dbReference>
<dbReference type="Pfam" id="PF03629">
    <property type="entry name" value="SASA"/>
    <property type="match status" value="1"/>
</dbReference>
<dbReference type="Proteomes" id="UP001497392">
    <property type="component" value="Unassembled WGS sequence"/>
</dbReference>
<evidence type="ECO:0000256" key="2">
    <source>
        <dbReference type="SAM" id="MobiDB-lite"/>
    </source>
</evidence>
<proteinExistence type="predicted"/>
<evidence type="ECO:0000256" key="1">
    <source>
        <dbReference type="ARBA" id="ARBA00022801"/>
    </source>
</evidence>
<dbReference type="EMBL" id="CAXHTA020000011">
    <property type="protein sequence ID" value="CAL5224624.1"/>
    <property type="molecule type" value="Genomic_DNA"/>
</dbReference>
<feature type="domain" description="Sialate O-acetylesterase" evidence="3">
    <location>
        <begin position="1"/>
        <end position="231"/>
    </location>
</feature>
<dbReference type="PANTHER" id="PTHR31988:SF19">
    <property type="entry name" value="9-O-ACETYL-N-ACETYLNEURAMINIC ACID DEACETYLASE-RELATED"/>
    <property type="match status" value="1"/>
</dbReference>
<dbReference type="InterPro" id="IPR052940">
    <property type="entry name" value="Carb_Esterase_6"/>
</dbReference>